<dbReference type="EMBL" id="JAKOGI010001564">
    <property type="protein sequence ID" value="KAJ8424985.1"/>
    <property type="molecule type" value="Genomic_DNA"/>
</dbReference>
<reference evidence="1" key="1">
    <citation type="submission" date="2022-04" db="EMBL/GenBank/DDBJ databases">
        <title>Carnegiea gigantea Genome sequencing and assembly v2.</title>
        <authorList>
            <person name="Copetti D."/>
            <person name="Sanderson M.J."/>
            <person name="Burquez A."/>
            <person name="Wojciechowski M.F."/>
        </authorList>
    </citation>
    <scope>NUCLEOTIDE SEQUENCE</scope>
    <source>
        <strain evidence="1">SGP5-SGP5p</strain>
        <tissue evidence="1">Aerial part</tissue>
    </source>
</reference>
<dbReference type="AlphaFoldDB" id="A0A9Q1JMT4"/>
<dbReference type="OrthoDB" id="21449at2759"/>
<proteinExistence type="predicted"/>
<organism evidence="1 2">
    <name type="scientific">Carnegiea gigantea</name>
    <dbReference type="NCBI Taxonomy" id="171969"/>
    <lineage>
        <taxon>Eukaryota</taxon>
        <taxon>Viridiplantae</taxon>
        <taxon>Streptophyta</taxon>
        <taxon>Embryophyta</taxon>
        <taxon>Tracheophyta</taxon>
        <taxon>Spermatophyta</taxon>
        <taxon>Magnoliopsida</taxon>
        <taxon>eudicotyledons</taxon>
        <taxon>Gunneridae</taxon>
        <taxon>Pentapetalae</taxon>
        <taxon>Caryophyllales</taxon>
        <taxon>Cactineae</taxon>
        <taxon>Cactaceae</taxon>
        <taxon>Cactoideae</taxon>
        <taxon>Echinocereeae</taxon>
        <taxon>Carnegiea</taxon>
    </lineage>
</organism>
<comment type="caution">
    <text evidence="1">The sequence shown here is derived from an EMBL/GenBank/DDBJ whole genome shotgun (WGS) entry which is preliminary data.</text>
</comment>
<accession>A0A9Q1JMT4</accession>
<evidence type="ECO:0000313" key="2">
    <source>
        <dbReference type="Proteomes" id="UP001153076"/>
    </source>
</evidence>
<protein>
    <submittedName>
        <fullName evidence="1">Uncharacterized protein</fullName>
    </submittedName>
</protein>
<gene>
    <name evidence="1" type="ORF">Cgig2_027994</name>
</gene>
<evidence type="ECO:0000313" key="1">
    <source>
        <dbReference type="EMBL" id="KAJ8424985.1"/>
    </source>
</evidence>
<name>A0A9Q1JMT4_9CARY</name>
<keyword evidence="2" id="KW-1185">Reference proteome</keyword>
<sequence>MVKQNQMLTVIQEQNQMMLSNRMVGEGGFLKVDNWVLVCLAYKTKKEKRQLRRRLEAELALKIEYNGSTVGSWGNGANNDVGKLKRVHSKVGSVIVHISFWLRTRPHLLTDQELKRHRKNNGEFGIGFGMRSSPSKVFKSCSLLLDKLINHSYGWLFNDPVEMTTLG</sequence>
<dbReference type="Proteomes" id="UP001153076">
    <property type="component" value="Unassembled WGS sequence"/>
</dbReference>